<feature type="domain" description="Resolvase/invertase-type recombinase catalytic" evidence="7">
    <location>
        <begin position="4"/>
        <end position="145"/>
    </location>
</feature>
<dbReference type="Pfam" id="PF02796">
    <property type="entry name" value="HTH_7"/>
    <property type="match status" value="1"/>
</dbReference>
<keyword evidence="4" id="KW-0233">DNA recombination</keyword>
<evidence type="ECO:0000256" key="2">
    <source>
        <dbReference type="ARBA" id="ARBA00022908"/>
    </source>
</evidence>
<evidence type="ECO:0000256" key="4">
    <source>
        <dbReference type="ARBA" id="ARBA00023172"/>
    </source>
</evidence>
<dbReference type="PANTHER" id="PTHR30461:SF26">
    <property type="entry name" value="RESOLVASE HOMOLOG YNEB"/>
    <property type="match status" value="1"/>
</dbReference>
<evidence type="ECO:0000256" key="5">
    <source>
        <dbReference type="PIRSR" id="PIRSR606118-50"/>
    </source>
</evidence>
<dbReference type="GO" id="GO:0003677">
    <property type="term" value="F:DNA binding"/>
    <property type="evidence" value="ECO:0007669"/>
    <property type="project" value="UniProtKB-KW"/>
</dbReference>
<dbReference type="eggNOG" id="COG1961">
    <property type="taxonomic scope" value="Bacteria"/>
</dbReference>
<name>R3WQK9_9ENTE</name>
<dbReference type="AlphaFoldDB" id="R3WQK9"/>
<keyword evidence="9" id="KW-1185">Reference proteome</keyword>
<dbReference type="InterPro" id="IPR006120">
    <property type="entry name" value="Resolvase_HTH_dom"/>
</dbReference>
<evidence type="ECO:0000313" key="8">
    <source>
        <dbReference type="EMBL" id="EOL50131.1"/>
    </source>
</evidence>
<sequence>MKIMKVGYIRVSTTRQNLDRQLKQMVDEKVDKFFEEKISGKDTNRAEFQKMLSFVRQGDVVIVTSLDRLGRNYDDIKSTVSELHSKNVALKILDAPFLNFNTGNRLLDKAMFDMFLSLLSYIAQNEREKIKDRQREGIALAKEKGVYKGRPSEYSPITNDPQKKIIYETVCRLLNQQVSITTIAKTVGLSRPTIYKIKKIASQVD</sequence>
<dbReference type="PATRIC" id="fig|1158610.3.peg.14"/>
<keyword evidence="2" id="KW-0229">DNA integration</keyword>
<dbReference type="SMART" id="SM00857">
    <property type="entry name" value="Resolvase"/>
    <property type="match status" value="1"/>
</dbReference>
<dbReference type="CDD" id="cd03768">
    <property type="entry name" value="SR_ResInv"/>
    <property type="match status" value="1"/>
</dbReference>
<feature type="active site" description="O-(5'-phospho-DNA)-serine intermediate" evidence="5 6">
    <location>
        <position position="12"/>
    </location>
</feature>
<dbReference type="PROSITE" id="PS00398">
    <property type="entry name" value="RECOMBINASES_2"/>
    <property type="match status" value="1"/>
</dbReference>
<dbReference type="Pfam" id="PF00239">
    <property type="entry name" value="Resolvase"/>
    <property type="match status" value="1"/>
</dbReference>
<keyword evidence="3" id="KW-0238">DNA-binding</keyword>
<dbReference type="PANTHER" id="PTHR30461">
    <property type="entry name" value="DNA-INVERTASE FROM LAMBDOID PROPHAGE"/>
    <property type="match status" value="1"/>
</dbReference>
<protein>
    <recommendedName>
        <fullName evidence="7">Resolvase/invertase-type recombinase catalytic domain-containing protein</fullName>
    </recommendedName>
</protein>
<evidence type="ECO:0000256" key="3">
    <source>
        <dbReference type="ARBA" id="ARBA00023125"/>
    </source>
</evidence>
<dbReference type="InterPro" id="IPR050639">
    <property type="entry name" value="SSR_resolvase"/>
</dbReference>
<dbReference type="InterPro" id="IPR006119">
    <property type="entry name" value="Resolv_N"/>
</dbReference>
<dbReference type="Gene3D" id="1.10.10.60">
    <property type="entry name" value="Homeodomain-like"/>
    <property type="match status" value="1"/>
</dbReference>
<organism evidence="8 9">
    <name type="scientific">Enterococcus phoeniculicola ATCC BAA-412</name>
    <dbReference type="NCBI Taxonomy" id="1158610"/>
    <lineage>
        <taxon>Bacteria</taxon>
        <taxon>Bacillati</taxon>
        <taxon>Bacillota</taxon>
        <taxon>Bacilli</taxon>
        <taxon>Lactobacillales</taxon>
        <taxon>Enterococcaceae</taxon>
        <taxon>Enterococcus</taxon>
    </lineage>
</organism>
<dbReference type="Proteomes" id="UP000013785">
    <property type="component" value="Unassembled WGS sequence"/>
</dbReference>
<dbReference type="GO" id="GO:0015074">
    <property type="term" value="P:DNA integration"/>
    <property type="evidence" value="ECO:0007669"/>
    <property type="project" value="UniProtKB-KW"/>
</dbReference>
<evidence type="ECO:0000256" key="6">
    <source>
        <dbReference type="PROSITE-ProRule" id="PRU10137"/>
    </source>
</evidence>
<evidence type="ECO:0000313" key="9">
    <source>
        <dbReference type="Proteomes" id="UP000013785"/>
    </source>
</evidence>
<comment type="caution">
    <text evidence="8">The sequence shown here is derived from an EMBL/GenBank/DDBJ whole genome shotgun (WGS) entry which is preliminary data.</text>
</comment>
<dbReference type="InterPro" id="IPR006118">
    <property type="entry name" value="Recombinase_CS"/>
</dbReference>
<dbReference type="SUPFAM" id="SSF53041">
    <property type="entry name" value="Resolvase-like"/>
    <property type="match status" value="1"/>
</dbReference>
<gene>
    <name evidence="8" type="ORF">UC3_00023</name>
</gene>
<dbReference type="PROSITE" id="PS00397">
    <property type="entry name" value="RECOMBINASES_1"/>
    <property type="match status" value="1"/>
</dbReference>
<comment type="similarity">
    <text evidence="1">Belongs to the site-specific recombinase resolvase family.</text>
</comment>
<dbReference type="Gene3D" id="3.40.50.1390">
    <property type="entry name" value="Resolvase, N-terminal catalytic domain"/>
    <property type="match status" value="1"/>
</dbReference>
<proteinExistence type="inferred from homology"/>
<dbReference type="EMBL" id="AJAT01000001">
    <property type="protein sequence ID" value="EOL50131.1"/>
    <property type="molecule type" value="Genomic_DNA"/>
</dbReference>
<evidence type="ECO:0000256" key="1">
    <source>
        <dbReference type="ARBA" id="ARBA00009913"/>
    </source>
</evidence>
<evidence type="ECO:0000259" key="7">
    <source>
        <dbReference type="PROSITE" id="PS51736"/>
    </source>
</evidence>
<dbReference type="InterPro" id="IPR036162">
    <property type="entry name" value="Resolvase-like_N_sf"/>
</dbReference>
<reference evidence="8 9" key="1">
    <citation type="submission" date="2013-02" db="EMBL/GenBank/DDBJ databases">
        <title>The Genome Sequence of Enterococcus phoeniculicola BAA-412.</title>
        <authorList>
            <consortium name="The Broad Institute Genome Sequencing Platform"/>
            <consortium name="The Broad Institute Genome Sequencing Center for Infectious Disease"/>
            <person name="Earl A.M."/>
            <person name="Gilmore M.S."/>
            <person name="Lebreton F."/>
            <person name="Walker B."/>
            <person name="Young S.K."/>
            <person name="Zeng Q."/>
            <person name="Gargeya S."/>
            <person name="Fitzgerald M."/>
            <person name="Haas B."/>
            <person name="Abouelleil A."/>
            <person name="Alvarado L."/>
            <person name="Arachchi H.M."/>
            <person name="Berlin A.M."/>
            <person name="Chapman S.B."/>
            <person name="Dewar J."/>
            <person name="Goldberg J."/>
            <person name="Griggs A."/>
            <person name="Gujja S."/>
            <person name="Hansen M."/>
            <person name="Howarth C."/>
            <person name="Imamovic A."/>
            <person name="Larimer J."/>
            <person name="McCowan C."/>
            <person name="Murphy C."/>
            <person name="Neiman D."/>
            <person name="Pearson M."/>
            <person name="Priest M."/>
            <person name="Roberts A."/>
            <person name="Saif S."/>
            <person name="Shea T."/>
            <person name="Sisk P."/>
            <person name="Sykes S."/>
            <person name="Wortman J."/>
            <person name="Nusbaum C."/>
            <person name="Birren B."/>
        </authorList>
    </citation>
    <scope>NUCLEOTIDE SEQUENCE [LARGE SCALE GENOMIC DNA]</scope>
    <source>
        <strain evidence="8 9">ATCC BAA-412</strain>
    </source>
</reference>
<dbReference type="HOGENOM" id="CLU_010686_8_3_9"/>
<dbReference type="PROSITE" id="PS51736">
    <property type="entry name" value="RECOMBINASES_3"/>
    <property type="match status" value="1"/>
</dbReference>
<accession>R3WQK9</accession>
<dbReference type="GO" id="GO:0000150">
    <property type="term" value="F:DNA strand exchange activity"/>
    <property type="evidence" value="ECO:0007669"/>
    <property type="project" value="InterPro"/>
</dbReference>